<evidence type="ECO:0000256" key="4">
    <source>
        <dbReference type="ARBA" id="ARBA00022723"/>
    </source>
</evidence>
<dbReference type="InterPro" id="IPR009057">
    <property type="entry name" value="Homeodomain-like_sf"/>
</dbReference>
<evidence type="ECO:0000256" key="6">
    <source>
        <dbReference type="ARBA" id="ARBA00022833"/>
    </source>
</evidence>
<dbReference type="EMBL" id="JASJQH010007275">
    <property type="protein sequence ID" value="KAK9711522.1"/>
    <property type="molecule type" value="Genomic_DNA"/>
</dbReference>
<dbReference type="Pfam" id="PF02805">
    <property type="entry name" value="Ada_Zn_binding"/>
    <property type="match status" value="1"/>
</dbReference>
<sequence>MLSKMNVTDAHPSLIQSYSKQCQTDDQRWKALTRRDPLTDQEFVYCVKTTGIYCRPTCPSRLARRANVVYYDHFSQAKQAGFRPCKRCKPEVEKAKPSVDIIAQACQSILSSARTHVPVSVLACDAGLSITQFRRLFKKRMGMTPTQYGRSHLFLSDTASNIPSDHVTSDLYNLITSCFTPEELQTSLSHPLRISDVKSVG</sequence>
<keyword evidence="14" id="KW-1185">Reference proteome</keyword>
<keyword evidence="10" id="KW-0804">Transcription</keyword>
<evidence type="ECO:0000256" key="7">
    <source>
        <dbReference type="ARBA" id="ARBA00023015"/>
    </source>
</evidence>
<proteinExistence type="predicted"/>
<keyword evidence="8" id="KW-0238">DNA-binding</keyword>
<comment type="cofactor">
    <cofactor evidence="1">
        <name>Zn(2+)</name>
        <dbReference type="ChEBI" id="CHEBI:29105"/>
    </cofactor>
</comment>
<evidence type="ECO:0000256" key="10">
    <source>
        <dbReference type="ARBA" id="ARBA00023163"/>
    </source>
</evidence>
<evidence type="ECO:0000256" key="2">
    <source>
        <dbReference type="ARBA" id="ARBA00022603"/>
    </source>
</evidence>
<dbReference type="PROSITE" id="PS01124">
    <property type="entry name" value="HTH_ARAC_FAMILY_2"/>
    <property type="match status" value="1"/>
</dbReference>
<dbReference type="SUPFAM" id="SSF57884">
    <property type="entry name" value="Ada DNA repair protein, N-terminal domain (N-Ada 10)"/>
    <property type="match status" value="1"/>
</dbReference>
<dbReference type="InterPro" id="IPR004026">
    <property type="entry name" value="Ada_DNA_repair_Zn-bd"/>
</dbReference>
<comment type="caution">
    <text evidence="13">The sequence shown here is derived from an EMBL/GenBank/DDBJ whole genome shotgun (WGS) entry which is preliminary data.</text>
</comment>
<keyword evidence="3" id="KW-0808">Transferase</keyword>
<dbReference type="SUPFAM" id="SSF46689">
    <property type="entry name" value="Homeodomain-like"/>
    <property type="match status" value="1"/>
</dbReference>
<evidence type="ECO:0000256" key="11">
    <source>
        <dbReference type="ARBA" id="ARBA00023204"/>
    </source>
</evidence>
<accession>A0ABR2VZM4</accession>
<gene>
    <name evidence="13" type="ORF">K7432_007763</name>
</gene>
<dbReference type="Gene3D" id="3.40.10.10">
    <property type="entry name" value="DNA Methylphosphotriester Repair Domain"/>
    <property type="match status" value="1"/>
</dbReference>
<dbReference type="InterPro" id="IPR035451">
    <property type="entry name" value="Ada-like_dom_sf"/>
</dbReference>
<feature type="domain" description="HTH araC/xylS-type" evidence="12">
    <location>
        <begin position="102"/>
        <end position="151"/>
    </location>
</feature>
<keyword evidence="5" id="KW-0227">DNA damage</keyword>
<evidence type="ECO:0000256" key="8">
    <source>
        <dbReference type="ARBA" id="ARBA00023125"/>
    </source>
</evidence>
<reference evidence="13 14" key="1">
    <citation type="submission" date="2023-04" db="EMBL/GenBank/DDBJ databases">
        <title>Genome of Basidiobolus ranarum AG-B5.</title>
        <authorList>
            <person name="Stajich J.E."/>
            <person name="Carter-House D."/>
            <person name="Gryganskyi A."/>
        </authorList>
    </citation>
    <scope>NUCLEOTIDE SEQUENCE [LARGE SCALE GENOMIC DNA]</scope>
    <source>
        <strain evidence="13 14">AG-B5</strain>
    </source>
</reference>
<evidence type="ECO:0000256" key="1">
    <source>
        <dbReference type="ARBA" id="ARBA00001947"/>
    </source>
</evidence>
<evidence type="ECO:0000313" key="14">
    <source>
        <dbReference type="Proteomes" id="UP001479436"/>
    </source>
</evidence>
<dbReference type="Pfam" id="PF00165">
    <property type="entry name" value="HTH_AraC"/>
    <property type="match status" value="1"/>
</dbReference>
<organism evidence="13 14">
    <name type="scientific">Basidiobolus ranarum</name>
    <dbReference type="NCBI Taxonomy" id="34480"/>
    <lineage>
        <taxon>Eukaryota</taxon>
        <taxon>Fungi</taxon>
        <taxon>Fungi incertae sedis</taxon>
        <taxon>Zoopagomycota</taxon>
        <taxon>Entomophthoromycotina</taxon>
        <taxon>Basidiobolomycetes</taxon>
        <taxon>Basidiobolales</taxon>
        <taxon>Basidiobolaceae</taxon>
        <taxon>Basidiobolus</taxon>
    </lineage>
</organism>
<name>A0ABR2VZM4_9FUNG</name>
<evidence type="ECO:0000256" key="9">
    <source>
        <dbReference type="ARBA" id="ARBA00023159"/>
    </source>
</evidence>
<dbReference type="PROSITE" id="PS00041">
    <property type="entry name" value="HTH_ARAC_FAMILY_1"/>
    <property type="match status" value="1"/>
</dbReference>
<dbReference type="Gene3D" id="1.10.10.60">
    <property type="entry name" value="Homeodomain-like"/>
    <property type="match status" value="1"/>
</dbReference>
<evidence type="ECO:0000256" key="5">
    <source>
        <dbReference type="ARBA" id="ARBA00022763"/>
    </source>
</evidence>
<keyword evidence="6" id="KW-0862">Zinc</keyword>
<keyword evidence="9" id="KW-0010">Activator</keyword>
<dbReference type="InterPro" id="IPR018060">
    <property type="entry name" value="HTH_AraC"/>
</dbReference>
<evidence type="ECO:0000259" key="12">
    <source>
        <dbReference type="PROSITE" id="PS01124"/>
    </source>
</evidence>
<keyword evidence="11" id="KW-0234">DNA repair</keyword>
<keyword evidence="2" id="KW-0489">Methyltransferase</keyword>
<evidence type="ECO:0000256" key="3">
    <source>
        <dbReference type="ARBA" id="ARBA00022679"/>
    </source>
</evidence>
<keyword evidence="4" id="KW-0479">Metal-binding</keyword>
<keyword evidence="7" id="KW-0805">Transcription regulation</keyword>
<protein>
    <recommendedName>
        <fullName evidence="12">HTH araC/xylS-type domain-containing protein</fullName>
    </recommendedName>
</protein>
<evidence type="ECO:0000313" key="13">
    <source>
        <dbReference type="EMBL" id="KAK9711522.1"/>
    </source>
</evidence>
<dbReference type="InterPro" id="IPR018062">
    <property type="entry name" value="HTH_AraC-typ_CS"/>
</dbReference>
<dbReference type="Proteomes" id="UP001479436">
    <property type="component" value="Unassembled WGS sequence"/>
</dbReference>